<dbReference type="PANTHER" id="PTHR43861:SF1">
    <property type="entry name" value="TRANS-ACONITATE 2-METHYLTRANSFERASE"/>
    <property type="match status" value="1"/>
</dbReference>
<dbReference type="RefSeq" id="WP_184364103.1">
    <property type="nucleotide sequence ID" value="NZ_BAAAKM010000101.1"/>
</dbReference>
<keyword evidence="2" id="KW-0830">Ubiquinone</keyword>
<gene>
    <name evidence="2" type="ORF">HNR07_001712</name>
</gene>
<dbReference type="SUPFAM" id="SSF53335">
    <property type="entry name" value="S-adenosyl-L-methionine-dependent methyltransferases"/>
    <property type="match status" value="1"/>
</dbReference>
<evidence type="ECO:0000313" key="2">
    <source>
        <dbReference type="EMBL" id="MBB5490575.1"/>
    </source>
</evidence>
<dbReference type="InterPro" id="IPR029063">
    <property type="entry name" value="SAM-dependent_MTases_sf"/>
</dbReference>
<keyword evidence="2" id="KW-0489">Methyltransferase</keyword>
<dbReference type="Gene3D" id="3.40.50.150">
    <property type="entry name" value="Vaccinia Virus protein VP39"/>
    <property type="match status" value="1"/>
</dbReference>
<comment type="caution">
    <text evidence="2">The sequence shown here is derived from an EMBL/GenBank/DDBJ whole genome shotgun (WGS) entry which is preliminary data.</text>
</comment>
<dbReference type="Proteomes" id="UP000579647">
    <property type="component" value="Unassembled WGS sequence"/>
</dbReference>
<dbReference type="EMBL" id="JACHDO010000001">
    <property type="protein sequence ID" value="MBB5490575.1"/>
    <property type="molecule type" value="Genomic_DNA"/>
</dbReference>
<dbReference type="GO" id="GO:0032259">
    <property type="term" value="P:methylation"/>
    <property type="evidence" value="ECO:0007669"/>
    <property type="project" value="UniProtKB-KW"/>
</dbReference>
<accession>A0A840WF41</accession>
<protein>
    <submittedName>
        <fullName evidence="2">Ubiquinone/menaquinone biosynthesis C-methylase UbiE</fullName>
    </submittedName>
</protein>
<keyword evidence="3" id="KW-1185">Reference proteome</keyword>
<dbReference type="AlphaFoldDB" id="A0A840WF41"/>
<evidence type="ECO:0000313" key="3">
    <source>
        <dbReference type="Proteomes" id="UP000579647"/>
    </source>
</evidence>
<evidence type="ECO:0000259" key="1">
    <source>
        <dbReference type="Pfam" id="PF08241"/>
    </source>
</evidence>
<keyword evidence="2" id="KW-0808">Transferase</keyword>
<proteinExistence type="predicted"/>
<dbReference type="GO" id="GO:0008757">
    <property type="term" value="F:S-adenosylmethionine-dependent methyltransferase activity"/>
    <property type="evidence" value="ECO:0007669"/>
    <property type="project" value="InterPro"/>
</dbReference>
<reference evidence="2 3" key="1">
    <citation type="submission" date="2020-08" db="EMBL/GenBank/DDBJ databases">
        <title>Sequencing the genomes of 1000 actinobacteria strains.</title>
        <authorList>
            <person name="Klenk H.-P."/>
        </authorList>
    </citation>
    <scope>NUCLEOTIDE SEQUENCE [LARGE SCALE GENOMIC DNA]</scope>
    <source>
        <strain evidence="2 3">DSM 44598</strain>
    </source>
</reference>
<organism evidence="2 3">
    <name type="scientific">Nocardiopsis metallicus</name>
    <dbReference type="NCBI Taxonomy" id="179819"/>
    <lineage>
        <taxon>Bacteria</taxon>
        <taxon>Bacillati</taxon>
        <taxon>Actinomycetota</taxon>
        <taxon>Actinomycetes</taxon>
        <taxon>Streptosporangiales</taxon>
        <taxon>Nocardiopsidaceae</taxon>
        <taxon>Nocardiopsis</taxon>
    </lineage>
</organism>
<dbReference type="Pfam" id="PF08241">
    <property type="entry name" value="Methyltransf_11"/>
    <property type="match status" value="1"/>
</dbReference>
<dbReference type="CDD" id="cd02440">
    <property type="entry name" value="AdoMet_MTases"/>
    <property type="match status" value="1"/>
</dbReference>
<dbReference type="InterPro" id="IPR013216">
    <property type="entry name" value="Methyltransf_11"/>
</dbReference>
<sequence>MTTQNIPQQSPSWQGWQLTDSTAQAYERFLVPAIFAPWGRELLRSADPAPDARVLDVACGTGVMARIAAERLNADAEITGVDVNPDMIAVARAVAPERAEPITFVVGDACSLGLPGADFDTVLCQQALQFFDDRHAALSEMRRVLVPGGRVALSVLRPLSHNAAYRHFADALDHHAGPDAGAMMRSPFANLAVDDLRDLMRGAGFARVAVRIAVTSVRYPSVAEMVRQETVSSPLAAHVDGLGDVTRAALIEETGHLLADQLDDDGVVLPVQTYLATAERPALG</sequence>
<name>A0A840WF41_9ACTN</name>
<dbReference type="PANTHER" id="PTHR43861">
    <property type="entry name" value="TRANS-ACONITATE 2-METHYLTRANSFERASE-RELATED"/>
    <property type="match status" value="1"/>
</dbReference>
<feature type="domain" description="Methyltransferase type 11" evidence="1">
    <location>
        <begin position="55"/>
        <end position="152"/>
    </location>
</feature>